<organism evidence="3">
    <name type="scientific">marine sediment metagenome</name>
    <dbReference type="NCBI Taxonomy" id="412755"/>
    <lineage>
        <taxon>unclassified sequences</taxon>
        <taxon>metagenomes</taxon>
        <taxon>ecological metagenomes</taxon>
    </lineage>
</organism>
<sequence length="207" mass="23510">MIYDIRKIVKKGYEQGDYTGHFRISSDPNQMEKQYLDRLATLLPKTAKILDLGCGIGIPFDKYLVEKGFKITGVDIASKHIKAAKRNVPEATFIEGDFSATNFGDKRFHAIIAFYSIFHIPREEQQDLFNKMNSLLNDGGFILITLGTSGGEGIEENWAGSTMAWSNYEPTKYKTMITQAGFEITESEYEGQPGDDEYHWWVLAKKK</sequence>
<dbReference type="PANTHER" id="PTHR43861">
    <property type="entry name" value="TRANS-ACONITATE 2-METHYLTRANSFERASE-RELATED"/>
    <property type="match status" value="1"/>
</dbReference>
<dbReference type="Pfam" id="PF13649">
    <property type="entry name" value="Methyltransf_25"/>
    <property type="match status" value="1"/>
</dbReference>
<accession>X1RN51</accession>
<dbReference type="Gene3D" id="3.40.50.150">
    <property type="entry name" value="Vaccinia Virus protein VP39"/>
    <property type="match status" value="1"/>
</dbReference>
<gene>
    <name evidence="3" type="ORF">S12H4_11170</name>
</gene>
<dbReference type="SUPFAM" id="SSF53335">
    <property type="entry name" value="S-adenosyl-L-methionine-dependent methyltransferases"/>
    <property type="match status" value="1"/>
</dbReference>
<proteinExistence type="predicted"/>
<evidence type="ECO:0000259" key="2">
    <source>
        <dbReference type="Pfam" id="PF13649"/>
    </source>
</evidence>
<evidence type="ECO:0000313" key="3">
    <source>
        <dbReference type="EMBL" id="GAI68411.1"/>
    </source>
</evidence>
<dbReference type="InterPro" id="IPR041698">
    <property type="entry name" value="Methyltransf_25"/>
</dbReference>
<keyword evidence="1" id="KW-0808">Transferase</keyword>
<feature type="domain" description="Methyltransferase" evidence="2">
    <location>
        <begin position="49"/>
        <end position="140"/>
    </location>
</feature>
<name>X1RN51_9ZZZZ</name>
<comment type="caution">
    <text evidence="3">The sequence shown here is derived from an EMBL/GenBank/DDBJ whole genome shotgun (WGS) entry which is preliminary data.</text>
</comment>
<protein>
    <recommendedName>
        <fullName evidence="2">Methyltransferase domain-containing protein</fullName>
    </recommendedName>
</protein>
<dbReference type="EMBL" id="BARW01004957">
    <property type="protein sequence ID" value="GAI68411.1"/>
    <property type="molecule type" value="Genomic_DNA"/>
</dbReference>
<dbReference type="AlphaFoldDB" id="X1RN51"/>
<dbReference type="CDD" id="cd02440">
    <property type="entry name" value="AdoMet_MTases"/>
    <property type="match status" value="1"/>
</dbReference>
<dbReference type="InterPro" id="IPR029063">
    <property type="entry name" value="SAM-dependent_MTases_sf"/>
</dbReference>
<dbReference type="GO" id="GO:0016740">
    <property type="term" value="F:transferase activity"/>
    <property type="evidence" value="ECO:0007669"/>
    <property type="project" value="UniProtKB-KW"/>
</dbReference>
<evidence type="ECO:0000256" key="1">
    <source>
        <dbReference type="ARBA" id="ARBA00022679"/>
    </source>
</evidence>
<reference evidence="3" key="1">
    <citation type="journal article" date="2014" name="Front. Microbiol.">
        <title>High frequency of phylogenetically diverse reductive dehalogenase-homologous genes in deep subseafloor sedimentary metagenomes.</title>
        <authorList>
            <person name="Kawai M."/>
            <person name="Futagami T."/>
            <person name="Toyoda A."/>
            <person name="Takaki Y."/>
            <person name="Nishi S."/>
            <person name="Hori S."/>
            <person name="Arai W."/>
            <person name="Tsubouchi T."/>
            <person name="Morono Y."/>
            <person name="Uchiyama I."/>
            <person name="Ito T."/>
            <person name="Fujiyama A."/>
            <person name="Inagaki F."/>
            <person name="Takami H."/>
        </authorList>
    </citation>
    <scope>NUCLEOTIDE SEQUENCE</scope>
    <source>
        <strain evidence="3">Expedition CK06-06</strain>
    </source>
</reference>